<name>A0A8H4IZ05_9PEZI</name>
<gene>
    <name evidence="2" type="ORF">GTA08_BOTSDO03260</name>
</gene>
<evidence type="ECO:0000313" key="3">
    <source>
        <dbReference type="Proteomes" id="UP000572817"/>
    </source>
</evidence>
<proteinExistence type="predicted"/>
<accession>A0A8H4IZ05</accession>
<keyword evidence="3" id="KW-1185">Reference proteome</keyword>
<organism evidence="2 3">
    <name type="scientific">Botryosphaeria dothidea</name>
    <dbReference type="NCBI Taxonomy" id="55169"/>
    <lineage>
        <taxon>Eukaryota</taxon>
        <taxon>Fungi</taxon>
        <taxon>Dikarya</taxon>
        <taxon>Ascomycota</taxon>
        <taxon>Pezizomycotina</taxon>
        <taxon>Dothideomycetes</taxon>
        <taxon>Dothideomycetes incertae sedis</taxon>
        <taxon>Botryosphaeriales</taxon>
        <taxon>Botryosphaeriaceae</taxon>
        <taxon>Botryosphaeria</taxon>
    </lineage>
</organism>
<dbReference type="AlphaFoldDB" id="A0A8H4IZ05"/>
<dbReference type="OrthoDB" id="5382128at2759"/>
<dbReference type="Proteomes" id="UP000572817">
    <property type="component" value="Unassembled WGS sequence"/>
</dbReference>
<evidence type="ECO:0000313" key="2">
    <source>
        <dbReference type="EMBL" id="KAF4309797.1"/>
    </source>
</evidence>
<protein>
    <recommendedName>
        <fullName evidence="1">Heterokaryon incompatibility domain-containing protein</fullName>
    </recommendedName>
</protein>
<dbReference type="InterPro" id="IPR010730">
    <property type="entry name" value="HET"/>
</dbReference>
<reference evidence="2" key="1">
    <citation type="submission" date="2020-04" db="EMBL/GenBank/DDBJ databases">
        <title>Genome Assembly and Annotation of Botryosphaeria dothidea sdau 11-99, a Latent Pathogen of Apple Fruit Ring Rot in China.</title>
        <authorList>
            <person name="Yu C."/>
            <person name="Diao Y."/>
            <person name="Lu Q."/>
            <person name="Zhao J."/>
            <person name="Cui S."/>
            <person name="Peng C."/>
            <person name="He B."/>
            <person name="Liu H."/>
        </authorList>
    </citation>
    <scope>NUCLEOTIDE SEQUENCE [LARGE SCALE GENOMIC DNA]</scope>
    <source>
        <strain evidence="2">Sdau11-99</strain>
    </source>
</reference>
<feature type="domain" description="Heterokaryon incompatibility" evidence="1">
    <location>
        <begin position="97"/>
        <end position="201"/>
    </location>
</feature>
<sequence length="570" mass="64035">MGDIQNFDGDIQGFEGDIPDLQEIWCSAGPEPHCCTCGEPIPDSEAIIRTFSVRPLTTDANNREDTRPPAHVKRVQALGSSISIYDRHLACMHGVAYVTVSHVWDHDVSTTQARGPHSPQPLATRREVFERPLKIYDALLSSRRTSQTAGPPPPPLELWHDYLSVPQWHDAAKEAILAAIPLIYGRAAFTLAFLADVTPQTVDNLRRGATWFARVWTAMEFIRSARLVPMLAGYVVVVDDAPGVFLGQAREVFDAEVALQGDVVAVERMARQQGGQRMLPWNVDSVWRARADKVVDYARAFSLLAKRACRSDRDFFHALRGVVPGRQDGPLQTGARAACRQVAVRCLEAGDYSPLLITPWLGARDFRNDRGWCERMGYNDIVSWPLGFRVSPPALHGSFRFEDEMPVVELETIGTVRTIRRFLHPDQDANFANVARAVLDHTSPDVDDFVETLGTRLYDQDKGEIMARLATLNRREALEIALREQYDVAHRHWPLDGFRGSKWVADTMGLSNPSLPSHKGQTPFEYLQHHGSSMHLAHWQAIIEAMCPACRDSFLFRAALYESPTEVREW</sequence>
<evidence type="ECO:0000259" key="1">
    <source>
        <dbReference type="Pfam" id="PF06985"/>
    </source>
</evidence>
<comment type="caution">
    <text evidence="2">The sequence shown here is derived from an EMBL/GenBank/DDBJ whole genome shotgun (WGS) entry which is preliminary data.</text>
</comment>
<dbReference type="EMBL" id="WWBZ02000016">
    <property type="protein sequence ID" value="KAF4309797.1"/>
    <property type="molecule type" value="Genomic_DNA"/>
</dbReference>
<dbReference type="Pfam" id="PF06985">
    <property type="entry name" value="HET"/>
    <property type="match status" value="1"/>
</dbReference>